<evidence type="ECO:0000259" key="1">
    <source>
        <dbReference type="Pfam" id="PF01636"/>
    </source>
</evidence>
<comment type="caution">
    <text evidence="2">The sequence shown here is derived from an EMBL/GenBank/DDBJ whole genome shotgun (WGS) entry which is preliminary data.</text>
</comment>
<proteinExistence type="predicted"/>
<dbReference type="Pfam" id="PF01636">
    <property type="entry name" value="APH"/>
    <property type="match status" value="1"/>
</dbReference>
<dbReference type="SUPFAM" id="SSF56112">
    <property type="entry name" value="Protein kinase-like (PK-like)"/>
    <property type="match status" value="1"/>
</dbReference>
<sequence length="354" mass="40780">MVLMKDREHIQRALDREGITGTVQPLGEGAWHMAYLIEEKQLVLRIPKKIAYDKEVEFNPQELTAEYAATKAFYEHANRAKKGICPEYFDFYVSEELTYTIESYVGESIGLGHQTIEEAKQYGRELGECFRLLETLDPPFAGMGYVELDEKGQLKGPYEMNAEEFLVQETDEYLSELDTLLASSYSFDKEKVERTGRQLLAERSIKREKVVFTNQDTSPENILFSKNGAKMIDPFPLLATGTSLAANHVFNYTMLFPKFADTERFGKGDYHIHAAKLKANAEGFTESYTDGSEQKQKDLHIEVFIKLLTMAFEHHQLLEEKTLNREQIIRYGTKKQVEERLQGYLQDLESYLVL</sequence>
<accession>A0A838CVK0</accession>
<organism evidence="2 3">
    <name type="scientific">Halobacillus locisalis</name>
    <dbReference type="NCBI Taxonomy" id="220753"/>
    <lineage>
        <taxon>Bacteria</taxon>
        <taxon>Bacillati</taxon>
        <taxon>Bacillota</taxon>
        <taxon>Bacilli</taxon>
        <taxon>Bacillales</taxon>
        <taxon>Bacillaceae</taxon>
        <taxon>Halobacillus</taxon>
    </lineage>
</organism>
<gene>
    <name evidence="2" type="ORF">H0266_13755</name>
</gene>
<evidence type="ECO:0000313" key="2">
    <source>
        <dbReference type="EMBL" id="MBA2175958.1"/>
    </source>
</evidence>
<keyword evidence="3" id="KW-1185">Reference proteome</keyword>
<dbReference type="AlphaFoldDB" id="A0A838CVK0"/>
<dbReference type="InterPro" id="IPR011009">
    <property type="entry name" value="Kinase-like_dom_sf"/>
</dbReference>
<evidence type="ECO:0000313" key="3">
    <source>
        <dbReference type="Proteomes" id="UP000571017"/>
    </source>
</evidence>
<dbReference type="InterPro" id="IPR002575">
    <property type="entry name" value="Aminoglycoside_PTrfase"/>
</dbReference>
<name>A0A838CVK0_9BACI</name>
<feature type="domain" description="Aminoglycoside phosphotransferase" evidence="1">
    <location>
        <begin position="22"/>
        <end position="229"/>
    </location>
</feature>
<dbReference type="RefSeq" id="WP_181473007.1">
    <property type="nucleotide sequence ID" value="NZ_JACEFG010000003.1"/>
</dbReference>
<reference evidence="2 3" key="1">
    <citation type="journal article" date="2004" name="Extremophiles">
        <title>Halobacillus locisalis sp. nov., a halophilic bacterium isolated from a marine solar saltern of the Yellow Sea in Korea.</title>
        <authorList>
            <person name="Yoon J.H."/>
            <person name="Kang K.H."/>
            <person name="Oh T.K."/>
            <person name="Park Y.H."/>
        </authorList>
    </citation>
    <scope>NUCLEOTIDE SEQUENCE [LARGE SCALE GENOMIC DNA]</scope>
    <source>
        <strain evidence="2 3">KCTC 3788</strain>
    </source>
</reference>
<dbReference type="EMBL" id="JACEFG010000003">
    <property type="protein sequence ID" value="MBA2175958.1"/>
    <property type="molecule type" value="Genomic_DNA"/>
</dbReference>
<protein>
    <recommendedName>
        <fullName evidence="1">Aminoglycoside phosphotransferase domain-containing protein</fullName>
    </recommendedName>
</protein>
<dbReference type="Proteomes" id="UP000571017">
    <property type="component" value="Unassembled WGS sequence"/>
</dbReference>